<gene>
    <name evidence="11" type="primary">B3galt5_1</name>
    <name evidence="11" type="ORF">HYPCIN_R13347</name>
</gene>
<dbReference type="OrthoDB" id="2139606at2759"/>
<protein>
    <recommendedName>
        <fullName evidence="10">Hexosyltransferase</fullName>
        <ecNumber evidence="10">2.4.1.-</ecNumber>
    </recommendedName>
</protein>
<dbReference type="EMBL" id="VYZP01038425">
    <property type="protein sequence ID" value="NXR90525.1"/>
    <property type="molecule type" value="Genomic_DNA"/>
</dbReference>
<keyword evidence="5" id="KW-0812">Transmembrane</keyword>
<evidence type="ECO:0000313" key="11">
    <source>
        <dbReference type="EMBL" id="NXR90525.1"/>
    </source>
</evidence>
<comment type="subcellular location">
    <subcellularLocation>
        <location evidence="1 10">Golgi apparatus membrane</location>
        <topology evidence="1 10">Single-pass type II membrane protein</topology>
    </subcellularLocation>
</comment>
<dbReference type="InterPro" id="IPR002659">
    <property type="entry name" value="Glyco_trans_31"/>
</dbReference>
<evidence type="ECO:0000256" key="8">
    <source>
        <dbReference type="ARBA" id="ARBA00023034"/>
    </source>
</evidence>
<dbReference type="PANTHER" id="PTHR11214">
    <property type="entry name" value="BETA-1,3-N-ACETYLGLUCOSAMINYLTRANSFERASE"/>
    <property type="match status" value="1"/>
</dbReference>
<keyword evidence="9" id="KW-0472">Membrane</keyword>
<keyword evidence="6" id="KW-0735">Signal-anchor</keyword>
<dbReference type="GO" id="GO:0006493">
    <property type="term" value="P:protein O-linked glycosylation"/>
    <property type="evidence" value="ECO:0007669"/>
    <property type="project" value="TreeGrafter"/>
</dbReference>
<accession>A0A7L2Q1Y2</accession>
<keyword evidence="7" id="KW-1133">Transmembrane helix</keyword>
<evidence type="ECO:0000256" key="3">
    <source>
        <dbReference type="ARBA" id="ARBA00022676"/>
    </source>
</evidence>
<dbReference type="GO" id="GO:0000139">
    <property type="term" value="C:Golgi membrane"/>
    <property type="evidence" value="ECO:0007669"/>
    <property type="project" value="UniProtKB-SubCell"/>
</dbReference>
<evidence type="ECO:0000256" key="6">
    <source>
        <dbReference type="ARBA" id="ARBA00022968"/>
    </source>
</evidence>
<feature type="non-terminal residue" evidence="11">
    <location>
        <position position="1"/>
    </location>
</feature>
<dbReference type="AlphaFoldDB" id="A0A7L2Q1Y2"/>
<organism evidence="11 12">
    <name type="scientific">Hypocryptadius cinnamomeus</name>
    <dbReference type="NCBI Taxonomy" id="589841"/>
    <lineage>
        <taxon>Eukaryota</taxon>
        <taxon>Metazoa</taxon>
        <taxon>Chordata</taxon>
        <taxon>Craniata</taxon>
        <taxon>Vertebrata</taxon>
        <taxon>Euteleostomi</taxon>
        <taxon>Archelosauria</taxon>
        <taxon>Archosauria</taxon>
        <taxon>Dinosauria</taxon>
        <taxon>Saurischia</taxon>
        <taxon>Theropoda</taxon>
        <taxon>Coelurosauria</taxon>
        <taxon>Aves</taxon>
        <taxon>Neognathae</taxon>
        <taxon>Neoaves</taxon>
        <taxon>Telluraves</taxon>
        <taxon>Australaves</taxon>
        <taxon>Passeriformes</taxon>
        <taxon>Sylvioidea</taxon>
        <taxon>Zosteropidae</taxon>
        <taxon>Hypocryptadius</taxon>
    </lineage>
</organism>
<dbReference type="EC" id="2.4.1.-" evidence="10"/>
<evidence type="ECO:0000256" key="1">
    <source>
        <dbReference type="ARBA" id="ARBA00004323"/>
    </source>
</evidence>
<name>A0A7L2Q1Y2_9PASS</name>
<keyword evidence="12" id="KW-1185">Reference proteome</keyword>
<evidence type="ECO:0000256" key="7">
    <source>
        <dbReference type="ARBA" id="ARBA00022989"/>
    </source>
</evidence>
<keyword evidence="8 10" id="KW-0333">Golgi apparatus</keyword>
<evidence type="ECO:0000256" key="4">
    <source>
        <dbReference type="ARBA" id="ARBA00022679"/>
    </source>
</evidence>
<proteinExistence type="inferred from homology"/>
<sequence>APPPCSPPAPFLLLLVPSAPPHLQRRLAVRHTWGGPWGQARGGSGAPPARPVFVLGHPQAPRSQRELLAESRQHGDIL</sequence>
<evidence type="ECO:0000256" key="9">
    <source>
        <dbReference type="ARBA" id="ARBA00023136"/>
    </source>
</evidence>
<keyword evidence="3 10" id="KW-0328">Glycosyltransferase</keyword>
<dbReference type="GO" id="GO:0016758">
    <property type="term" value="F:hexosyltransferase activity"/>
    <property type="evidence" value="ECO:0007669"/>
    <property type="project" value="InterPro"/>
</dbReference>
<dbReference type="PANTHER" id="PTHR11214:SF378">
    <property type="entry name" value="BETA-1,3-GALACTOSYLTRANSFERASE 4"/>
    <property type="match status" value="1"/>
</dbReference>
<comment type="similarity">
    <text evidence="2 10">Belongs to the glycosyltransferase 31 family.</text>
</comment>
<keyword evidence="4 11" id="KW-0808">Transferase</keyword>
<feature type="non-terminal residue" evidence="11">
    <location>
        <position position="78"/>
    </location>
</feature>
<comment type="caution">
    <text evidence="11">The sequence shown here is derived from an EMBL/GenBank/DDBJ whole genome shotgun (WGS) entry which is preliminary data.</text>
</comment>
<evidence type="ECO:0000256" key="10">
    <source>
        <dbReference type="RuleBase" id="RU363063"/>
    </source>
</evidence>
<reference evidence="11 12" key="1">
    <citation type="submission" date="2019-09" db="EMBL/GenBank/DDBJ databases">
        <title>Bird 10,000 Genomes (B10K) Project - Family phase.</title>
        <authorList>
            <person name="Zhang G."/>
        </authorList>
    </citation>
    <scope>NUCLEOTIDE SEQUENCE [LARGE SCALE GENOMIC DNA]</scope>
    <source>
        <strain evidence="11">B10K-DU-002-83</strain>
    </source>
</reference>
<dbReference type="Proteomes" id="UP000574191">
    <property type="component" value="Unassembled WGS sequence"/>
</dbReference>
<evidence type="ECO:0000256" key="5">
    <source>
        <dbReference type="ARBA" id="ARBA00022692"/>
    </source>
</evidence>
<evidence type="ECO:0000256" key="2">
    <source>
        <dbReference type="ARBA" id="ARBA00008661"/>
    </source>
</evidence>
<evidence type="ECO:0000313" key="12">
    <source>
        <dbReference type="Proteomes" id="UP000574191"/>
    </source>
</evidence>